<gene>
    <name evidence="1" type="ORF">H8S84_07145</name>
</gene>
<name>A0A923SIA6_9BACT</name>
<dbReference type="RefSeq" id="WP_187066538.1">
    <property type="nucleotide sequence ID" value="NZ_JACRVF010000001.1"/>
</dbReference>
<proteinExistence type="predicted"/>
<comment type="caution">
    <text evidence="1">The sequence shown here is derived from an EMBL/GenBank/DDBJ whole genome shotgun (WGS) entry which is preliminary data.</text>
</comment>
<protein>
    <submittedName>
        <fullName evidence="1">Uncharacterized protein</fullName>
    </submittedName>
</protein>
<sequence>MNLEFFNTHSHAGRLEIIWEHGTFLAQRGRRGYRIALYDLGNFFAEIWTNPHTDYISMVRGYKSKKALEPYLGKISIESMMEW</sequence>
<reference evidence="1" key="1">
    <citation type="submission" date="2020-08" db="EMBL/GenBank/DDBJ databases">
        <title>Pontibacter sp. SD6 16S ribosomal RNA gene Genome sequencing and assembly.</title>
        <authorList>
            <person name="Kang M."/>
        </authorList>
    </citation>
    <scope>NUCLEOTIDE SEQUENCE</scope>
    <source>
        <strain evidence="1">SD6</strain>
    </source>
</reference>
<evidence type="ECO:0000313" key="2">
    <source>
        <dbReference type="Proteomes" id="UP000603640"/>
    </source>
</evidence>
<evidence type="ECO:0000313" key="1">
    <source>
        <dbReference type="EMBL" id="MBC5992604.1"/>
    </source>
</evidence>
<keyword evidence="2" id="KW-1185">Reference proteome</keyword>
<organism evidence="1 2">
    <name type="scientific">Pontibacter cellulosilyticus</name>
    <dbReference type="NCBI Taxonomy" id="1720253"/>
    <lineage>
        <taxon>Bacteria</taxon>
        <taxon>Pseudomonadati</taxon>
        <taxon>Bacteroidota</taxon>
        <taxon>Cytophagia</taxon>
        <taxon>Cytophagales</taxon>
        <taxon>Hymenobacteraceae</taxon>
        <taxon>Pontibacter</taxon>
    </lineage>
</organism>
<dbReference type="EMBL" id="JACRVF010000001">
    <property type="protein sequence ID" value="MBC5992604.1"/>
    <property type="molecule type" value="Genomic_DNA"/>
</dbReference>
<dbReference type="AlphaFoldDB" id="A0A923SIA6"/>
<dbReference type="Proteomes" id="UP000603640">
    <property type="component" value="Unassembled WGS sequence"/>
</dbReference>
<accession>A0A923SIA6</accession>